<organism evidence="6 7">
    <name type="scientific">Candidatus Litorirhabdus singularis</name>
    <dbReference type="NCBI Taxonomy" id="2518993"/>
    <lineage>
        <taxon>Bacteria</taxon>
        <taxon>Pseudomonadati</taxon>
        <taxon>Pseudomonadota</taxon>
        <taxon>Gammaproteobacteria</taxon>
        <taxon>Cellvibrionales</taxon>
        <taxon>Halieaceae</taxon>
        <taxon>Candidatus Litorirhabdus</taxon>
    </lineage>
</organism>
<keyword evidence="7" id="KW-1185">Reference proteome</keyword>
<evidence type="ECO:0000256" key="4">
    <source>
        <dbReference type="ARBA" id="ARBA00023014"/>
    </source>
</evidence>
<protein>
    <submittedName>
        <fullName evidence="6">Rieske (2Fe-2S) protein</fullName>
    </submittedName>
</protein>
<keyword evidence="3" id="KW-0408">Iron</keyword>
<keyword evidence="2" id="KW-0479">Metal-binding</keyword>
<dbReference type="SUPFAM" id="SSF50022">
    <property type="entry name" value="ISP domain"/>
    <property type="match status" value="1"/>
</dbReference>
<evidence type="ECO:0000313" key="7">
    <source>
        <dbReference type="Proteomes" id="UP001143362"/>
    </source>
</evidence>
<evidence type="ECO:0000256" key="2">
    <source>
        <dbReference type="ARBA" id="ARBA00022723"/>
    </source>
</evidence>
<dbReference type="SUPFAM" id="SSF55961">
    <property type="entry name" value="Bet v1-like"/>
    <property type="match status" value="1"/>
</dbReference>
<comment type="caution">
    <text evidence="6">The sequence shown here is derived from an EMBL/GenBank/DDBJ whole genome shotgun (WGS) entry which is preliminary data.</text>
</comment>
<dbReference type="InterPro" id="IPR036922">
    <property type="entry name" value="Rieske_2Fe-2S_sf"/>
</dbReference>
<dbReference type="InterPro" id="IPR017941">
    <property type="entry name" value="Rieske_2Fe-2S"/>
</dbReference>
<dbReference type="Proteomes" id="UP001143362">
    <property type="component" value="Unassembled WGS sequence"/>
</dbReference>
<keyword evidence="1" id="KW-0001">2Fe-2S</keyword>
<evidence type="ECO:0000259" key="5">
    <source>
        <dbReference type="PROSITE" id="PS51296"/>
    </source>
</evidence>
<dbReference type="PROSITE" id="PS51296">
    <property type="entry name" value="RIESKE"/>
    <property type="match status" value="1"/>
</dbReference>
<dbReference type="Gene3D" id="2.102.10.10">
    <property type="entry name" value="Rieske [2Fe-2S] iron-sulphur domain"/>
    <property type="match status" value="1"/>
</dbReference>
<feature type="domain" description="Rieske" evidence="5">
    <location>
        <begin position="170"/>
        <end position="263"/>
    </location>
</feature>
<reference evidence="6" key="1">
    <citation type="submission" date="2019-02" db="EMBL/GenBank/DDBJ databases">
        <authorList>
            <person name="Li S.-H."/>
        </authorList>
    </citation>
    <scope>NUCLEOTIDE SEQUENCE</scope>
    <source>
        <strain evidence="6">IMCC14734</strain>
    </source>
</reference>
<proteinExistence type="predicted"/>
<gene>
    <name evidence="6" type="ORF">EYC98_02345</name>
</gene>
<keyword evidence="4" id="KW-0411">Iron-sulfur</keyword>
<dbReference type="CDD" id="cd03467">
    <property type="entry name" value="Rieske"/>
    <property type="match status" value="1"/>
</dbReference>
<sequence>MSALQADPLNRNPNGLELVSVATYTRLVGASIERVWENVLDWEHLPHLHDTSFSFSELDEAGAWGWRCWSDAEHVGHIELCVMSDRYVARTYSHGKQFSEIWTGLRSQGDATAVEVEFLVADVAADQVDGMGQIYRDVYQQLWDEDEAMMRERQRRLDERRSADAQVVLGTEAAVAQRLPFRFQWRRQEFELIERDSQLLAVPTICPHLLGPLATDLTNPDVLSCPWHGYQFDRRSGDCLSPVGARCRLPAAPVLSIRDGMVVAGA</sequence>
<evidence type="ECO:0000313" key="6">
    <source>
        <dbReference type="EMBL" id="MCX2979698.1"/>
    </source>
</evidence>
<dbReference type="EMBL" id="SHNN01000001">
    <property type="protein sequence ID" value="MCX2979698.1"/>
    <property type="molecule type" value="Genomic_DNA"/>
</dbReference>
<evidence type="ECO:0000256" key="1">
    <source>
        <dbReference type="ARBA" id="ARBA00022714"/>
    </source>
</evidence>
<dbReference type="Pfam" id="PF00355">
    <property type="entry name" value="Rieske"/>
    <property type="match status" value="1"/>
</dbReference>
<dbReference type="RefSeq" id="WP_279243697.1">
    <property type="nucleotide sequence ID" value="NZ_SHNN01000001.1"/>
</dbReference>
<name>A0ABT3TBQ7_9GAMM</name>
<accession>A0ABT3TBQ7</accession>
<evidence type="ECO:0000256" key="3">
    <source>
        <dbReference type="ARBA" id="ARBA00023004"/>
    </source>
</evidence>